<keyword evidence="4" id="KW-0874">Quinone</keyword>
<keyword evidence="9" id="KW-0676">Redox-active center</keyword>
<evidence type="ECO:0000256" key="3">
    <source>
        <dbReference type="ARBA" id="ARBA00022692"/>
    </source>
</evidence>
<feature type="transmembrane region" description="Helical" evidence="11">
    <location>
        <begin position="129"/>
        <end position="151"/>
    </location>
</feature>
<evidence type="ECO:0000256" key="10">
    <source>
        <dbReference type="SAM" id="MobiDB-lite"/>
    </source>
</evidence>
<dbReference type="InterPro" id="IPR038354">
    <property type="entry name" value="VKOR_sf"/>
</dbReference>
<gene>
    <name evidence="13" type="ORF">EUGRSUZ_J02496</name>
</gene>
<dbReference type="GO" id="GO:0010207">
    <property type="term" value="P:photosystem II assembly"/>
    <property type="evidence" value="ECO:0000318"/>
    <property type="project" value="GO_Central"/>
</dbReference>
<dbReference type="GO" id="GO:0048038">
    <property type="term" value="F:quinone binding"/>
    <property type="evidence" value="ECO:0007669"/>
    <property type="project" value="UniProtKB-KW"/>
</dbReference>
<evidence type="ECO:0000259" key="12">
    <source>
        <dbReference type="SMART" id="SM00756"/>
    </source>
</evidence>
<feature type="domain" description="Vitamin K epoxide reductase" evidence="12">
    <location>
        <begin position="81"/>
        <end position="221"/>
    </location>
</feature>
<dbReference type="InterPro" id="IPR036249">
    <property type="entry name" value="Thioredoxin-like_sf"/>
</dbReference>
<evidence type="ECO:0000256" key="2">
    <source>
        <dbReference type="ARBA" id="ARBA00006214"/>
    </source>
</evidence>
<dbReference type="PANTHER" id="PTHR34573">
    <property type="entry name" value="VKC DOMAIN-CONTAINING PROTEIN"/>
    <property type="match status" value="1"/>
</dbReference>
<keyword evidence="5 11" id="KW-1133">Transmembrane helix</keyword>
<keyword evidence="7 11" id="KW-0472">Membrane</keyword>
<feature type="region of interest" description="Disordered" evidence="10">
    <location>
        <begin position="25"/>
        <end position="61"/>
    </location>
</feature>
<evidence type="ECO:0000256" key="6">
    <source>
        <dbReference type="ARBA" id="ARBA00023002"/>
    </source>
</evidence>
<dbReference type="OMA" id="WCPHCHE"/>
<dbReference type="GO" id="GO:0003955">
    <property type="term" value="F:NAD(P)H dehydrogenase (quinone) activity"/>
    <property type="evidence" value="ECO:0000318"/>
    <property type="project" value="GO_Central"/>
</dbReference>
<evidence type="ECO:0000313" key="13">
    <source>
        <dbReference type="EMBL" id="KCW53229.1"/>
    </source>
</evidence>
<dbReference type="Gene3D" id="1.20.1440.130">
    <property type="entry name" value="VKOR domain"/>
    <property type="match status" value="1"/>
</dbReference>
<evidence type="ECO:0000256" key="5">
    <source>
        <dbReference type="ARBA" id="ARBA00022989"/>
    </source>
</evidence>
<keyword evidence="6" id="KW-0560">Oxidoreductase</keyword>
<dbReference type="EMBL" id="KK198762">
    <property type="protein sequence ID" value="KCW53229.1"/>
    <property type="molecule type" value="Genomic_DNA"/>
</dbReference>
<accession>A0A059AHI8</accession>
<dbReference type="Pfam" id="PF07884">
    <property type="entry name" value="VKOR"/>
    <property type="match status" value="1"/>
</dbReference>
<dbReference type="eggNOG" id="ENOG502QRER">
    <property type="taxonomic scope" value="Eukaryota"/>
</dbReference>
<dbReference type="InterPro" id="IPR044698">
    <property type="entry name" value="VKOR/LTO1"/>
</dbReference>
<reference evidence="13" key="1">
    <citation type="submission" date="2013-07" db="EMBL/GenBank/DDBJ databases">
        <title>The genome of Eucalyptus grandis.</title>
        <authorList>
            <person name="Schmutz J."/>
            <person name="Hayes R."/>
            <person name="Myburg A."/>
            <person name="Tuskan G."/>
            <person name="Grattapaglia D."/>
            <person name="Rokhsar D.S."/>
        </authorList>
    </citation>
    <scope>NUCLEOTIDE SEQUENCE</scope>
    <source>
        <tissue evidence="13">Leaf extractions</tissue>
    </source>
</reference>
<dbReference type="CDD" id="cd12916">
    <property type="entry name" value="VKOR_1"/>
    <property type="match status" value="1"/>
</dbReference>
<dbReference type="SMART" id="SM00756">
    <property type="entry name" value="VKc"/>
    <property type="match status" value="1"/>
</dbReference>
<feature type="transmembrane region" description="Helical" evidence="11">
    <location>
        <begin position="195"/>
        <end position="218"/>
    </location>
</feature>
<dbReference type="GO" id="GO:0016020">
    <property type="term" value="C:membrane"/>
    <property type="evidence" value="ECO:0007669"/>
    <property type="project" value="UniProtKB-SubCell"/>
</dbReference>
<dbReference type="AlphaFoldDB" id="A0A059AHI8"/>
<name>A0A059AHI8_EUCGR</name>
<evidence type="ECO:0000256" key="9">
    <source>
        <dbReference type="ARBA" id="ARBA00023284"/>
    </source>
</evidence>
<evidence type="ECO:0000256" key="1">
    <source>
        <dbReference type="ARBA" id="ARBA00004141"/>
    </source>
</evidence>
<dbReference type="STRING" id="71139.A0A059AHI8"/>
<sequence>MARLLNAPPSSPFLSSLAASLRLIPPPSSARRPPLQFKVKCSSSGESREPESEAGAPSLSSAAADADADADADAGATSSSSGLTYKLYAGIGGVGFCETAYLTYLKLTDSDAFCPIGGGSCGDVLNSDYASVFGVPLPLIGMIAYGTVAALGVRLMGKDLPFGLKESNGRLVLLGITTSMATASAYFLYLLSTKLSGASCSYCLLSALLSFSLVFITIKDFGLEEIQKTWGLQLCMASLVVITLSTAYSTSQSIPSSLAGTEIPFFATEITTPSSTFAVSLARHLHSIGAKMYGAFWCSHCLEQKQMFGREAAKILDYVECFPDGYKKGTKIAKQCADVGIEGFPTWLINGEVLSGEQELSELARLSGFESDGLSGLT</sequence>
<feature type="compositionally biased region" description="Low complexity" evidence="10">
    <location>
        <begin position="25"/>
        <end position="35"/>
    </location>
</feature>
<dbReference type="PANTHER" id="PTHR34573:SF1">
    <property type="entry name" value="VITAMIN K EPOXIDE REDUCTASE DOMAIN-CONTAINING PROTEIN"/>
    <property type="match status" value="1"/>
</dbReference>
<protein>
    <recommendedName>
        <fullName evidence="12">Vitamin K epoxide reductase domain-containing protein</fullName>
    </recommendedName>
</protein>
<evidence type="ECO:0000256" key="11">
    <source>
        <dbReference type="SAM" id="Phobius"/>
    </source>
</evidence>
<evidence type="ECO:0000256" key="8">
    <source>
        <dbReference type="ARBA" id="ARBA00023157"/>
    </source>
</evidence>
<dbReference type="InParanoid" id="A0A059AHI8"/>
<evidence type="ECO:0000256" key="4">
    <source>
        <dbReference type="ARBA" id="ARBA00022719"/>
    </source>
</evidence>
<dbReference type="KEGG" id="egr:104422808"/>
<dbReference type="Gramene" id="KCW53229">
    <property type="protein sequence ID" value="KCW53229"/>
    <property type="gene ID" value="EUGRSUZ_J02496"/>
</dbReference>
<feature type="transmembrane region" description="Helical" evidence="11">
    <location>
        <begin position="171"/>
        <end position="189"/>
    </location>
</feature>
<keyword evidence="8" id="KW-1015">Disulfide bond</keyword>
<comment type="subcellular location">
    <subcellularLocation>
        <location evidence="1">Membrane</location>
        <topology evidence="1">Multi-pass membrane protein</topology>
    </subcellularLocation>
</comment>
<comment type="similarity">
    <text evidence="2">Belongs to the VKOR family.</text>
</comment>
<dbReference type="InterPro" id="IPR012932">
    <property type="entry name" value="VKOR"/>
</dbReference>
<dbReference type="SUPFAM" id="SSF52833">
    <property type="entry name" value="Thioredoxin-like"/>
    <property type="match status" value="1"/>
</dbReference>
<evidence type="ECO:0000256" key="7">
    <source>
        <dbReference type="ARBA" id="ARBA00023136"/>
    </source>
</evidence>
<proteinExistence type="inferred from homology"/>
<keyword evidence="3 11" id="KW-0812">Transmembrane</keyword>
<dbReference type="Gene3D" id="3.40.30.10">
    <property type="entry name" value="Glutaredoxin"/>
    <property type="match status" value="1"/>
</dbReference>
<dbReference type="FunCoup" id="A0A059AHI8">
    <property type="interactions" value="1333"/>
</dbReference>
<dbReference type="OrthoDB" id="343052at2759"/>
<organism evidence="13">
    <name type="scientific">Eucalyptus grandis</name>
    <name type="common">Flooded gum</name>
    <dbReference type="NCBI Taxonomy" id="71139"/>
    <lineage>
        <taxon>Eukaryota</taxon>
        <taxon>Viridiplantae</taxon>
        <taxon>Streptophyta</taxon>
        <taxon>Embryophyta</taxon>
        <taxon>Tracheophyta</taxon>
        <taxon>Spermatophyta</taxon>
        <taxon>Magnoliopsida</taxon>
        <taxon>eudicotyledons</taxon>
        <taxon>Gunneridae</taxon>
        <taxon>Pentapetalae</taxon>
        <taxon>rosids</taxon>
        <taxon>malvids</taxon>
        <taxon>Myrtales</taxon>
        <taxon>Myrtaceae</taxon>
        <taxon>Myrtoideae</taxon>
        <taxon>Eucalypteae</taxon>
        <taxon>Eucalyptus</taxon>
    </lineage>
</organism>